<evidence type="ECO:0000259" key="8">
    <source>
        <dbReference type="Pfam" id="PF01095"/>
    </source>
</evidence>
<dbReference type="OrthoDB" id="2019149at2759"/>
<dbReference type="AlphaFoldDB" id="A0A1S3DXC0"/>
<dbReference type="RefSeq" id="XP_012567501.1">
    <property type="nucleotide sequence ID" value="XM_012712047.1"/>
</dbReference>
<dbReference type="Gene3D" id="2.160.20.10">
    <property type="entry name" value="Single-stranded right-handed beta-helix, Pectin lyase-like"/>
    <property type="match status" value="1"/>
</dbReference>
<comment type="similarity">
    <text evidence="3">Belongs to the pectinesterase family.</text>
</comment>
<evidence type="ECO:0000256" key="3">
    <source>
        <dbReference type="ARBA" id="ARBA00008891"/>
    </source>
</evidence>
<dbReference type="GO" id="GO:0042545">
    <property type="term" value="P:cell wall modification"/>
    <property type="evidence" value="ECO:0007669"/>
    <property type="project" value="InterPro"/>
</dbReference>
<dbReference type="Proteomes" id="UP000087171">
    <property type="component" value="Unplaced"/>
</dbReference>
<keyword evidence="9" id="KW-1185">Reference proteome</keyword>
<evidence type="ECO:0000256" key="1">
    <source>
        <dbReference type="ARBA" id="ARBA00004191"/>
    </source>
</evidence>
<dbReference type="GO" id="GO:0030599">
    <property type="term" value="F:pectinesterase activity"/>
    <property type="evidence" value="ECO:0007669"/>
    <property type="project" value="UniProtKB-EC"/>
</dbReference>
<organism evidence="9 10">
    <name type="scientific">Cicer arietinum</name>
    <name type="common">Chickpea</name>
    <name type="synonym">Garbanzo</name>
    <dbReference type="NCBI Taxonomy" id="3827"/>
    <lineage>
        <taxon>Eukaryota</taxon>
        <taxon>Viridiplantae</taxon>
        <taxon>Streptophyta</taxon>
        <taxon>Embryophyta</taxon>
        <taxon>Tracheophyta</taxon>
        <taxon>Spermatophyta</taxon>
        <taxon>Magnoliopsida</taxon>
        <taxon>eudicotyledons</taxon>
        <taxon>Gunneridae</taxon>
        <taxon>Pentapetalae</taxon>
        <taxon>rosids</taxon>
        <taxon>fabids</taxon>
        <taxon>Fabales</taxon>
        <taxon>Fabaceae</taxon>
        <taxon>Papilionoideae</taxon>
        <taxon>50 kb inversion clade</taxon>
        <taxon>NPAAA clade</taxon>
        <taxon>Hologalegina</taxon>
        <taxon>IRL clade</taxon>
        <taxon>Cicereae</taxon>
        <taxon>Cicer</taxon>
    </lineage>
</organism>
<keyword evidence="6" id="KW-0378">Hydrolase</keyword>
<dbReference type="SUPFAM" id="SSF51126">
    <property type="entry name" value="Pectin lyase-like"/>
    <property type="match status" value="1"/>
</dbReference>
<sequence>MRKRAELKAAVSDLERPWEVVEKPPKLFSVRADEQLKVLADRFQKPAPISESEQTENLELKIPQFHLGPAPISESEQTEENLQLKIPQFHLGPGEGTEFYEGNEETEDHDFRSGYANFGGSSMDLSTNSKLLPPVRAKIMVRRQEVQVLQVRGEQVLIPKDKPCIYLEGAGRNSTSIEWSTHENVTFLSKANFTVAKGITFTNTYNNPVLLEVQNITQAKAARIRADKCAFFDCGFLGVQDTLYDDNGRHYYHNCYIQGGTDFIYGNGQSIFEACTIFFSMGKYGPKKTGVITAQERESANETTGFVFKNCNISGSTGGKTRLGRALTAYARVIIADSYLSDVVRPDGWNQRNYVGQEENITFVEEGCRGRGANKSKRVPWMKNLSGPQLEQFLNISYIDEEGLLLSLPLASNLPAFLSASCFQSPDLRTCDPPPPPPRIAKSLRLALSVALLLAASAHLHLGRLLIIKTQKVQISISYFRLSSELMFGVLFASN</sequence>
<evidence type="ECO:0000256" key="5">
    <source>
        <dbReference type="ARBA" id="ARBA00022512"/>
    </source>
</evidence>
<protein>
    <recommendedName>
        <fullName evidence="4">pectinesterase</fullName>
        <ecNumber evidence="4">3.1.1.11</ecNumber>
    </recommendedName>
</protein>
<feature type="domain" description="Pectinesterase catalytic" evidence="8">
    <location>
        <begin position="153"/>
        <end position="383"/>
    </location>
</feature>
<name>A0A1S3DXC0_CICAR</name>
<evidence type="ECO:0000256" key="7">
    <source>
        <dbReference type="ARBA" id="ARBA00023085"/>
    </source>
</evidence>
<accession>A0A1S3DXC0</accession>
<dbReference type="PANTHER" id="PTHR31321">
    <property type="entry name" value="ACYL-COA THIOESTER HYDROLASE YBHC-RELATED"/>
    <property type="match status" value="1"/>
</dbReference>
<evidence type="ECO:0000313" key="10">
    <source>
        <dbReference type="RefSeq" id="XP_012567501.1"/>
    </source>
</evidence>
<dbReference type="STRING" id="3827.A0A1S3DXC0"/>
<reference evidence="10" key="1">
    <citation type="submission" date="2025-08" db="UniProtKB">
        <authorList>
            <consortium name="RefSeq"/>
        </authorList>
    </citation>
    <scope>IDENTIFICATION</scope>
    <source>
        <tissue evidence="10">Etiolated seedlings</tissue>
    </source>
</reference>
<evidence type="ECO:0000313" key="9">
    <source>
        <dbReference type="Proteomes" id="UP000087171"/>
    </source>
</evidence>
<evidence type="ECO:0000256" key="2">
    <source>
        <dbReference type="ARBA" id="ARBA00005184"/>
    </source>
</evidence>
<keyword evidence="7" id="KW-0063">Aspartyl esterase</keyword>
<comment type="pathway">
    <text evidence="2">Glycan metabolism; pectin degradation; 2-dehydro-3-deoxy-D-gluconate from pectin: step 1/5.</text>
</comment>
<dbReference type="eggNOG" id="ENOG502QVK0">
    <property type="taxonomic scope" value="Eukaryota"/>
</dbReference>
<keyword evidence="5" id="KW-0964">Secreted</keyword>
<dbReference type="PANTHER" id="PTHR31321:SF134">
    <property type="entry name" value="PECTINESTERASE"/>
    <property type="match status" value="1"/>
</dbReference>
<gene>
    <name evidence="10" type="primary">LOC101493825</name>
</gene>
<dbReference type="GO" id="GO:0045490">
    <property type="term" value="P:pectin catabolic process"/>
    <property type="evidence" value="ECO:0007669"/>
    <property type="project" value="UniProtKB-UniPathway"/>
</dbReference>
<keyword evidence="5" id="KW-0134">Cell wall</keyword>
<dbReference type="Pfam" id="PF01095">
    <property type="entry name" value="Pectinesterase"/>
    <property type="match status" value="1"/>
</dbReference>
<dbReference type="InterPro" id="IPR000070">
    <property type="entry name" value="Pectinesterase_cat"/>
</dbReference>
<evidence type="ECO:0000256" key="6">
    <source>
        <dbReference type="ARBA" id="ARBA00022801"/>
    </source>
</evidence>
<dbReference type="EC" id="3.1.1.11" evidence="4"/>
<proteinExistence type="inferred from homology"/>
<evidence type="ECO:0000256" key="4">
    <source>
        <dbReference type="ARBA" id="ARBA00013229"/>
    </source>
</evidence>
<comment type="subcellular location">
    <subcellularLocation>
        <location evidence="1">Secreted</location>
        <location evidence="1">Cell wall</location>
    </subcellularLocation>
</comment>
<dbReference type="UniPathway" id="UPA00545">
    <property type="reaction ID" value="UER00823"/>
</dbReference>
<dbReference type="InterPro" id="IPR012334">
    <property type="entry name" value="Pectin_lyas_fold"/>
</dbReference>
<dbReference type="InterPro" id="IPR011050">
    <property type="entry name" value="Pectin_lyase_fold/virulence"/>
</dbReference>